<accession>A0ABU1DG05</accession>
<evidence type="ECO:0000313" key="1">
    <source>
        <dbReference type="EMBL" id="MDR4307062.1"/>
    </source>
</evidence>
<reference evidence="1" key="1">
    <citation type="submission" date="2020-10" db="EMBL/GenBank/DDBJ databases">
        <authorList>
            <person name="Abbas A."/>
            <person name="Razzaq R."/>
            <person name="Waqas M."/>
            <person name="Abbas N."/>
            <person name="Nielsen T.K."/>
            <person name="Hansen L.H."/>
            <person name="Hussain S."/>
            <person name="Shahid M."/>
        </authorList>
    </citation>
    <scope>NUCLEOTIDE SEQUENCE</scope>
    <source>
        <strain evidence="1">S14</strain>
    </source>
</reference>
<organism evidence="1 2">
    <name type="scientific">Chelatococcus sambhunathii</name>
    <dbReference type="NCBI Taxonomy" id="363953"/>
    <lineage>
        <taxon>Bacteria</taxon>
        <taxon>Pseudomonadati</taxon>
        <taxon>Pseudomonadota</taxon>
        <taxon>Alphaproteobacteria</taxon>
        <taxon>Hyphomicrobiales</taxon>
        <taxon>Chelatococcaceae</taxon>
        <taxon>Chelatococcus</taxon>
    </lineage>
</organism>
<evidence type="ECO:0000313" key="2">
    <source>
        <dbReference type="Proteomes" id="UP001181622"/>
    </source>
</evidence>
<dbReference type="RefSeq" id="WP_309391527.1">
    <property type="nucleotide sequence ID" value="NZ_JADBEO010000019.1"/>
</dbReference>
<dbReference type="Proteomes" id="UP001181622">
    <property type="component" value="Unassembled WGS sequence"/>
</dbReference>
<proteinExistence type="predicted"/>
<comment type="caution">
    <text evidence="1">The sequence shown here is derived from an EMBL/GenBank/DDBJ whole genome shotgun (WGS) entry which is preliminary data.</text>
</comment>
<keyword evidence="2" id="KW-1185">Reference proteome</keyword>
<sequence length="122" mass="12969">MARRIAMGIVLMALVALGVSIWRFNAARDAGPPLSGEQRAGFLKSAVDGCVALQKASPDNASVPPATIAAYCECYADAMATRITASDLDRLRGKQPAEMQAEMRPKMEQAEQSCLAKIDAAK</sequence>
<name>A0ABU1DG05_9HYPH</name>
<protein>
    <submittedName>
        <fullName evidence="1">Uncharacterized protein</fullName>
    </submittedName>
</protein>
<dbReference type="EMBL" id="JADBEO010000019">
    <property type="protein sequence ID" value="MDR4307062.1"/>
    <property type="molecule type" value="Genomic_DNA"/>
</dbReference>
<gene>
    <name evidence="1" type="ORF">IHQ68_10570</name>
</gene>